<dbReference type="RefSeq" id="WP_092318049.1">
    <property type="nucleotide sequence ID" value="NZ_FOKY01000001.1"/>
</dbReference>
<protein>
    <submittedName>
        <fullName evidence="1">Uncharacterized protein</fullName>
    </submittedName>
</protein>
<proteinExistence type="predicted"/>
<dbReference type="STRING" id="34097.SAMN02745150_00449"/>
<organism evidence="1 2">
    <name type="scientific">Brevinema andersonii</name>
    <dbReference type="NCBI Taxonomy" id="34097"/>
    <lineage>
        <taxon>Bacteria</taxon>
        <taxon>Pseudomonadati</taxon>
        <taxon>Spirochaetota</taxon>
        <taxon>Spirochaetia</taxon>
        <taxon>Brevinematales</taxon>
        <taxon>Brevinemataceae</taxon>
        <taxon>Brevinema</taxon>
    </lineage>
</organism>
<reference evidence="2" key="1">
    <citation type="submission" date="2016-10" db="EMBL/GenBank/DDBJ databases">
        <authorList>
            <person name="Varghese N."/>
            <person name="Submissions S."/>
        </authorList>
    </citation>
    <scope>NUCLEOTIDE SEQUENCE [LARGE SCALE GENOMIC DNA]</scope>
    <source>
        <strain evidence="2">ATCC 43811</strain>
    </source>
</reference>
<accession>A0A1I1D9R6</accession>
<gene>
    <name evidence="1" type="ORF">SAMN02745150_00449</name>
</gene>
<evidence type="ECO:0000313" key="2">
    <source>
        <dbReference type="Proteomes" id="UP000240042"/>
    </source>
</evidence>
<evidence type="ECO:0000313" key="1">
    <source>
        <dbReference type="EMBL" id="SFB71759.1"/>
    </source>
</evidence>
<dbReference type="EMBL" id="FOKY01000001">
    <property type="protein sequence ID" value="SFB71759.1"/>
    <property type="molecule type" value="Genomic_DNA"/>
</dbReference>
<dbReference type="AlphaFoldDB" id="A0A1I1D9R6"/>
<dbReference type="Proteomes" id="UP000240042">
    <property type="component" value="Unassembled WGS sequence"/>
</dbReference>
<keyword evidence="2" id="KW-1185">Reference proteome</keyword>
<sequence>MKQLLLLLLGLGIVGSGFGLEPKDLMGTWYRTYGIYRPWTDENQGTLSYYEEDLMFDDTNTVFIYDGISKDIKGKSMYTILKREGEDFLVFYGPKQNPTNEDVQKKQGFYIRMNNDSKGAPELHLVTVKEHFKTLNSKNKNKKNKKKIEGMVYHRMPAEIITTVDFIIPTSDRELY</sequence>
<name>A0A1I1D9R6_BREAD</name>